<protein>
    <submittedName>
        <fullName evidence="2">Uncharacterized protein</fullName>
    </submittedName>
</protein>
<keyword evidence="3" id="KW-1185">Reference proteome</keyword>
<comment type="caution">
    <text evidence="2">The sequence shown here is derived from an EMBL/GenBank/DDBJ whole genome shotgun (WGS) entry which is preliminary data.</text>
</comment>
<name>A0A6D2KE78_9BRAS</name>
<dbReference type="OrthoDB" id="1034918at2759"/>
<accession>A0A6D2KE78</accession>
<gene>
    <name evidence="2" type="ORF">MERR_LOCUS37324</name>
</gene>
<sequence>MSEIVCDDDSAENYPDLADPLSEDDELDSDEEEEYRRQIRESDGFDVEWFPRPGCGIFPYKIRDNYTPFNLALHSRLGLHCYNLQKGTNLKLIGVQKFNHGMGTPVTYYITMDAADADNNNARCTFQTCTEEHPFKKTNTRLESFVPLKIKKVIMQTRESGEEPPSLKLKASNAIFFMSFKCNGDRPSGKRLDYQAMVRTTMDGKPGHIRLEVDCWAGTP</sequence>
<dbReference type="Proteomes" id="UP000467841">
    <property type="component" value="Unassembled WGS sequence"/>
</dbReference>
<dbReference type="PANTHER" id="PTHR31260:SF32">
    <property type="match status" value="1"/>
</dbReference>
<dbReference type="InterPro" id="IPR006462">
    <property type="entry name" value="MS5"/>
</dbReference>
<dbReference type="PANTHER" id="PTHR31260">
    <property type="entry name" value="CYSTATIN/MONELLIN SUPERFAMILY PROTEIN"/>
    <property type="match status" value="1"/>
</dbReference>
<proteinExistence type="predicted"/>
<feature type="compositionally biased region" description="Acidic residues" evidence="1">
    <location>
        <begin position="1"/>
        <end position="11"/>
    </location>
</feature>
<dbReference type="AlphaFoldDB" id="A0A6D2KE78"/>
<evidence type="ECO:0000256" key="1">
    <source>
        <dbReference type="SAM" id="MobiDB-lite"/>
    </source>
</evidence>
<evidence type="ECO:0000313" key="2">
    <source>
        <dbReference type="EMBL" id="CAA7050089.1"/>
    </source>
</evidence>
<dbReference type="EMBL" id="CACVBM020001440">
    <property type="protein sequence ID" value="CAA7050089.1"/>
    <property type="molecule type" value="Genomic_DNA"/>
</dbReference>
<evidence type="ECO:0000313" key="3">
    <source>
        <dbReference type="Proteomes" id="UP000467841"/>
    </source>
</evidence>
<feature type="compositionally biased region" description="Acidic residues" evidence="1">
    <location>
        <begin position="21"/>
        <end position="32"/>
    </location>
</feature>
<organism evidence="2 3">
    <name type="scientific">Microthlaspi erraticum</name>
    <dbReference type="NCBI Taxonomy" id="1685480"/>
    <lineage>
        <taxon>Eukaryota</taxon>
        <taxon>Viridiplantae</taxon>
        <taxon>Streptophyta</taxon>
        <taxon>Embryophyta</taxon>
        <taxon>Tracheophyta</taxon>
        <taxon>Spermatophyta</taxon>
        <taxon>Magnoliopsida</taxon>
        <taxon>eudicotyledons</taxon>
        <taxon>Gunneridae</taxon>
        <taxon>Pentapetalae</taxon>
        <taxon>rosids</taxon>
        <taxon>malvids</taxon>
        <taxon>Brassicales</taxon>
        <taxon>Brassicaceae</taxon>
        <taxon>Coluteocarpeae</taxon>
        <taxon>Microthlaspi</taxon>
    </lineage>
</organism>
<feature type="region of interest" description="Disordered" evidence="1">
    <location>
        <begin position="1"/>
        <end position="32"/>
    </location>
</feature>
<dbReference type="Pfam" id="PF04776">
    <property type="entry name" value="protein_MS5"/>
    <property type="match status" value="1"/>
</dbReference>
<reference evidence="2" key="1">
    <citation type="submission" date="2020-01" db="EMBL/GenBank/DDBJ databases">
        <authorList>
            <person name="Mishra B."/>
        </authorList>
    </citation>
    <scope>NUCLEOTIDE SEQUENCE [LARGE SCALE GENOMIC DNA]</scope>
</reference>